<keyword evidence="2" id="KW-0472">Membrane</keyword>
<feature type="compositionally biased region" description="Basic and acidic residues" evidence="1">
    <location>
        <begin position="68"/>
        <end position="77"/>
    </location>
</feature>
<feature type="region of interest" description="Disordered" evidence="1">
    <location>
        <begin position="63"/>
        <end position="88"/>
    </location>
</feature>
<reference evidence="3" key="1">
    <citation type="journal article" date="2017" name="Science">
        <title>Giant viruses with an expanded complement of translation system components.</title>
        <authorList>
            <person name="Schulz F."/>
            <person name="Yutin N."/>
            <person name="Ivanova N.N."/>
            <person name="Ortega D.R."/>
            <person name="Lee T.K."/>
            <person name="Vierheilig J."/>
            <person name="Daims H."/>
            <person name="Horn M."/>
            <person name="Wagner M."/>
            <person name="Jensen G.J."/>
            <person name="Kyrpides N.C."/>
            <person name="Koonin E.V."/>
            <person name="Woyke T."/>
        </authorList>
    </citation>
    <scope>NUCLEOTIDE SEQUENCE</scope>
    <source>
        <strain evidence="3">KNV1</strain>
    </source>
</reference>
<proteinExistence type="predicted"/>
<feature type="transmembrane region" description="Helical" evidence="2">
    <location>
        <begin position="41"/>
        <end position="58"/>
    </location>
</feature>
<dbReference type="EMBL" id="KY684111">
    <property type="protein sequence ID" value="ARF12265.1"/>
    <property type="molecule type" value="Genomic_DNA"/>
</dbReference>
<evidence type="ECO:0000256" key="1">
    <source>
        <dbReference type="SAM" id="MobiDB-lite"/>
    </source>
</evidence>
<gene>
    <name evidence="3" type="ORF">Klosneuvirus_4_80</name>
</gene>
<keyword evidence="2" id="KW-1133">Transmembrane helix</keyword>
<feature type="compositionally biased region" description="Low complexity" evidence="1">
    <location>
        <begin position="78"/>
        <end position="88"/>
    </location>
</feature>
<name>A0A1V0SKJ5_9VIRU</name>
<sequence length="88" mass="10627">MKFTCFTDIRDHILPILLYIGLWGAMDAFLNTFIPEDRYHIRAYVFLLVVVVSIFLLYETVDDEEDENKEKNKDHNNYHAYNHYNFPH</sequence>
<feature type="transmembrane region" description="Helical" evidence="2">
    <location>
        <begin position="12"/>
        <end position="34"/>
    </location>
</feature>
<evidence type="ECO:0000313" key="3">
    <source>
        <dbReference type="EMBL" id="ARF12265.1"/>
    </source>
</evidence>
<protein>
    <submittedName>
        <fullName evidence="3">Uncharacterized protein</fullName>
    </submittedName>
</protein>
<organism evidence="3">
    <name type="scientific">Klosneuvirus KNV1</name>
    <dbReference type="NCBI Taxonomy" id="1977640"/>
    <lineage>
        <taxon>Viruses</taxon>
        <taxon>Varidnaviria</taxon>
        <taxon>Bamfordvirae</taxon>
        <taxon>Nucleocytoviricota</taxon>
        <taxon>Megaviricetes</taxon>
        <taxon>Imitervirales</taxon>
        <taxon>Mimiviridae</taxon>
        <taxon>Klosneuvirinae</taxon>
        <taxon>Klosneuvirus</taxon>
    </lineage>
</organism>
<evidence type="ECO:0000256" key="2">
    <source>
        <dbReference type="SAM" id="Phobius"/>
    </source>
</evidence>
<accession>A0A1V0SKJ5</accession>
<keyword evidence="2" id="KW-0812">Transmembrane</keyword>